<feature type="compositionally biased region" description="Polar residues" evidence="1">
    <location>
        <begin position="63"/>
        <end position="78"/>
    </location>
</feature>
<protein>
    <submittedName>
        <fullName evidence="2">Uncharacterized protein</fullName>
    </submittedName>
</protein>
<evidence type="ECO:0000313" key="2">
    <source>
        <dbReference type="EMBL" id="MED6243727.1"/>
    </source>
</evidence>
<organism evidence="2 3">
    <name type="scientific">Ataeniobius toweri</name>
    <dbReference type="NCBI Taxonomy" id="208326"/>
    <lineage>
        <taxon>Eukaryota</taxon>
        <taxon>Metazoa</taxon>
        <taxon>Chordata</taxon>
        <taxon>Craniata</taxon>
        <taxon>Vertebrata</taxon>
        <taxon>Euteleostomi</taxon>
        <taxon>Actinopterygii</taxon>
        <taxon>Neopterygii</taxon>
        <taxon>Teleostei</taxon>
        <taxon>Neoteleostei</taxon>
        <taxon>Acanthomorphata</taxon>
        <taxon>Ovalentaria</taxon>
        <taxon>Atherinomorphae</taxon>
        <taxon>Cyprinodontiformes</taxon>
        <taxon>Goodeidae</taxon>
        <taxon>Ataeniobius</taxon>
    </lineage>
</organism>
<comment type="caution">
    <text evidence="2">The sequence shown here is derived from an EMBL/GenBank/DDBJ whole genome shotgun (WGS) entry which is preliminary data.</text>
</comment>
<proteinExistence type="predicted"/>
<feature type="non-terminal residue" evidence="2">
    <location>
        <position position="1"/>
    </location>
</feature>
<dbReference type="Proteomes" id="UP001345963">
    <property type="component" value="Unassembled WGS sequence"/>
</dbReference>
<reference evidence="2 3" key="1">
    <citation type="submission" date="2021-07" db="EMBL/GenBank/DDBJ databases">
        <authorList>
            <person name="Palmer J.M."/>
        </authorList>
    </citation>
    <scope>NUCLEOTIDE SEQUENCE [LARGE SCALE GENOMIC DNA]</scope>
    <source>
        <strain evidence="2 3">AT_MEX2019</strain>
        <tissue evidence="2">Muscle</tissue>
    </source>
</reference>
<sequence length="90" mass="9487">SMAMKTGKQILGSRFGVLKDQGVLEDSNSNAAAIEASGGAWRTHLEAGGGAWRLHGEPCQEDAGSNSVPQHNSRTSLKLESPSLWLTAPE</sequence>
<evidence type="ECO:0000256" key="1">
    <source>
        <dbReference type="SAM" id="MobiDB-lite"/>
    </source>
</evidence>
<keyword evidence="3" id="KW-1185">Reference proteome</keyword>
<evidence type="ECO:0000313" key="3">
    <source>
        <dbReference type="Proteomes" id="UP001345963"/>
    </source>
</evidence>
<dbReference type="EMBL" id="JAHUTI010035524">
    <property type="protein sequence ID" value="MED6243727.1"/>
    <property type="molecule type" value="Genomic_DNA"/>
</dbReference>
<accession>A0ABU7AZM2</accession>
<gene>
    <name evidence="2" type="ORF">ATANTOWER_025815</name>
</gene>
<name>A0ABU7AZM2_9TELE</name>
<feature type="region of interest" description="Disordered" evidence="1">
    <location>
        <begin position="52"/>
        <end position="90"/>
    </location>
</feature>